<evidence type="ECO:0000256" key="3">
    <source>
        <dbReference type="ARBA" id="ARBA00022840"/>
    </source>
</evidence>
<comment type="caution">
    <text evidence="8">The sequence shown here is derived from an EMBL/GenBank/DDBJ whole genome shotgun (WGS) entry which is preliminary data.</text>
</comment>
<dbReference type="CDD" id="cd16442">
    <property type="entry name" value="BPL"/>
    <property type="match status" value="1"/>
</dbReference>
<gene>
    <name evidence="8" type="ORF">J3R75_002987</name>
</gene>
<keyword evidence="2" id="KW-0547">Nucleotide-binding</keyword>
<dbReference type="Proteomes" id="UP001238163">
    <property type="component" value="Unassembled WGS sequence"/>
</dbReference>
<dbReference type="EC" id="6.3.4.15" evidence="5"/>
<keyword evidence="3" id="KW-0067">ATP-binding</keyword>
<dbReference type="EMBL" id="JAUSVL010000001">
    <property type="protein sequence ID" value="MDQ0290880.1"/>
    <property type="molecule type" value="Genomic_DNA"/>
</dbReference>
<organism evidence="8 9">
    <name type="scientific">Oligosphaera ethanolica</name>
    <dbReference type="NCBI Taxonomy" id="760260"/>
    <lineage>
        <taxon>Bacteria</taxon>
        <taxon>Pseudomonadati</taxon>
        <taxon>Lentisphaerota</taxon>
        <taxon>Oligosphaeria</taxon>
        <taxon>Oligosphaerales</taxon>
        <taxon>Oligosphaeraceae</taxon>
        <taxon>Oligosphaera</taxon>
    </lineage>
</organism>
<evidence type="ECO:0000256" key="4">
    <source>
        <dbReference type="ARBA" id="ARBA00023267"/>
    </source>
</evidence>
<dbReference type="InterPro" id="IPR045864">
    <property type="entry name" value="aa-tRNA-synth_II/BPL/LPL"/>
</dbReference>
<comment type="catalytic activity">
    <reaction evidence="6">
        <text>biotin + L-lysyl-[protein] + ATP = N(6)-biotinyl-L-lysyl-[protein] + AMP + diphosphate + H(+)</text>
        <dbReference type="Rhea" id="RHEA:11756"/>
        <dbReference type="Rhea" id="RHEA-COMP:9752"/>
        <dbReference type="Rhea" id="RHEA-COMP:10505"/>
        <dbReference type="ChEBI" id="CHEBI:15378"/>
        <dbReference type="ChEBI" id="CHEBI:29969"/>
        <dbReference type="ChEBI" id="CHEBI:30616"/>
        <dbReference type="ChEBI" id="CHEBI:33019"/>
        <dbReference type="ChEBI" id="CHEBI:57586"/>
        <dbReference type="ChEBI" id="CHEBI:83144"/>
        <dbReference type="ChEBI" id="CHEBI:456215"/>
        <dbReference type="EC" id="6.3.4.15"/>
    </reaction>
</comment>
<dbReference type="PROSITE" id="PS51733">
    <property type="entry name" value="BPL_LPL_CATALYTIC"/>
    <property type="match status" value="1"/>
</dbReference>
<reference evidence="8" key="1">
    <citation type="submission" date="2023-07" db="EMBL/GenBank/DDBJ databases">
        <title>Genomic Encyclopedia of Type Strains, Phase IV (KMG-IV): sequencing the most valuable type-strain genomes for metagenomic binning, comparative biology and taxonomic classification.</title>
        <authorList>
            <person name="Goeker M."/>
        </authorList>
    </citation>
    <scope>NUCLEOTIDE SEQUENCE</scope>
    <source>
        <strain evidence="8">DSM 24202</strain>
    </source>
</reference>
<dbReference type="AlphaFoldDB" id="A0AAE3VI87"/>
<dbReference type="InterPro" id="IPR004143">
    <property type="entry name" value="BPL_LPL_catalytic"/>
</dbReference>
<proteinExistence type="predicted"/>
<dbReference type="Pfam" id="PF03099">
    <property type="entry name" value="BPL_LplA_LipB"/>
    <property type="match status" value="1"/>
</dbReference>
<dbReference type="GO" id="GO:0004077">
    <property type="term" value="F:biotin--[biotin carboxyl-carrier protein] ligase activity"/>
    <property type="evidence" value="ECO:0007669"/>
    <property type="project" value="UniProtKB-EC"/>
</dbReference>
<dbReference type="SUPFAM" id="SSF50037">
    <property type="entry name" value="C-terminal domain of transcriptional repressors"/>
    <property type="match status" value="1"/>
</dbReference>
<accession>A0AAE3VI87</accession>
<dbReference type="GO" id="GO:0005737">
    <property type="term" value="C:cytoplasm"/>
    <property type="evidence" value="ECO:0007669"/>
    <property type="project" value="TreeGrafter"/>
</dbReference>
<dbReference type="PANTHER" id="PTHR12835:SF5">
    <property type="entry name" value="BIOTIN--PROTEIN LIGASE"/>
    <property type="match status" value="1"/>
</dbReference>
<dbReference type="SUPFAM" id="SSF55681">
    <property type="entry name" value="Class II aaRS and biotin synthetases"/>
    <property type="match status" value="1"/>
</dbReference>
<keyword evidence="4" id="KW-0092">Biotin</keyword>
<keyword evidence="1 8" id="KW-0436">Ligase</keyword>
<dbReference type="NCBIfam" id="TIGR00121">
    <property type="entry name" value="birA_ligase"/>
    <property type="match status" value="1"/>
</dbReference>
<dbReference type="Gene3D" id="2.30.30.100">
    <property type="match status" value="1"/>
</dbReference>
<dbReference type="InterPro" id="IPR008988">
    <property type="entry name" value="Transcriptional_repressor_C"/>
</dbReference>
<evidence type="ECO:0000313" key="9">
    <source>
        <dbReference type="Proteomes" id="UP001238163"/>
    </source>
</evidence>
<dbReference type="RefSeq" id="WP_307262881.1">
    <property type="nucleotide sequence ID" value="NZ_JAUSVL010000001.1"/>
</dbReference>
<evidence type="ECO:0000256" key="2">
    <source>
        <dbReference type="ARBA" id="ARBA00022741"/>
    </source>
</evidence>
<dbReference type="PANTHER" id="PTHR12835">
    <property type="entry name" value="BIOTIN PROTEIN LIGASE"/>
    <property type="match status" value="1"/>
</dbReference>
<evidence type="ECO:0000313" key="8">
    <source>
        <dbReference type="EMBL" id="MDQ0290880.1"/>
    </source>
</evidence>
<dbReference type="Gene3D" id="3.30.930.10">
    <property type="entry name" value="Bira Bifunctional Protein, Domain 2"/>
    <property type="match status" value="1"/>
</dbReference>
<evidence type="ECO:0000256" key="5">
    <source>
        <dbReference type="ARBA" id="ARBA00024227"/>
    </source>
</evidence>
<name>A0AAE3VI87_9BACT</name>
<feature type="domain" description="BPL/LPL catalytic" evidence="7">
    <location>
        <begin position="15"/>
        <end position="207"/>
    </location>
</feature>
<evidence type="ECO:0000256" key="1">
    <source>
        <dbReference type="ARBA" id="ARBA00022598"/>
    </source>
</evidence>
<dbReference type="GO" id="GO:0005524">
    <property type="term" value="F:ATP binding"/>
    <property type="evidence" value="ECO:0007669"/>
    <property type="project" value="UniProtKB-KW"/>
</dbReference>
<evidence type="ECO:0000256" key="6">
    <source>
        <dbReference type="ARBA" id="ARBA00047846"/>
    </source>
</evidence>
<dbReference type="InterPro" id="IPR003142">
    <property type="entry name" value="BPL_C"/>
</dbReference>
<protein>
    <recommendedName>
        <fullName evidence="5">biotin--[biotin carboxyl-carrier protein] ligase</fullName>
        <ecNumber evidence="5">6.3.4.15</ecNumber>
    </recommendedName>
</protein>
<dbReference type="InterPro" id="IPR004408">
    <property type="entry name" value="Biotin_CoA_COase_ligase"/>
</dbReference>
<evidence type="ECO:0000259" key="7">
    <source>
        <dbReference type="PROSITE" id="PS51733"/>
    </source>
</evidence>
<keyword evidence="9" id="KW-1185">Reference proteome</keyword>
<sequence length="273" mass="29773">MSMDNALTSAPPSAAAVTPLLTTRFLGRQFIYEQELVSTNRSALELAEAGCPAGLIVVAETQSGGRGRMTRSWFSPPGRNLYFSFVLRPSIEPAMVPQLALLAALSLRRALLEQCPSWPLKCKWPNDLWADGRKISGILCEMNCRDMKTSHVVVGIGVNVNVSREELPPELRDSAGSLCQLAGRALPRADILAAILNHFESDYNQWLADGGLTAFLDEWRSASVLDNCAVKVEQNGQLHQGVARGITPEGFLRLEQADGSIRTIHAGDVHVLR</sequence>
<dbReference type="Pfam" id="PF02237">
    <property type="entry name" value="BPL_C"/>
    <property type="match status" value="1"/>
</dbReference>